<dbReference type="SUPFAM" id="SSF51735">
    <property type="entry name" value="NAD(P)-binding Rossmann-fold domains"/>
    <property type="match status" value="1"/>
</dbReference>
<sequence length="336" mass="37486">MSILVTGGVGYIGSHTCVELLNCGYEVIIVDSLLNSKLEVVKRVKEITGKDFRFYQIDLLNKIELEQVFSENNIEAVVHFAGLKAVGESVLNPIHYYDSNINTTINLCELMQKYKVNKMVFSSSATVYGTPHKVPIKEDFPLIPTNPYGQTKLVIENLLYDLYVSDNKWGISILRYFNPIGAHRSGKIGEDPKGTPNNLMPFLTQVAIGKLPKLQVFGNNYPTIDGTGVRDYIHVVDLALGHVKALQKTLSSTGIAVYNLGTGNGYSVIQVKEALERVSKVKIPYEILNRRPGDVAICYADATKAKNELGWEAKKGLEQMCQDAWKWQENNPNGYH</sequence>
<dbReference type="Gene3D" id="3.90.25.10">
    <property type="entry name" value="UDP-galactose 4-epimerase, domain 1"/>
    <property type="match status" value="1"/>
</dbReference>
<evidence type="ECO:0000256" key="1">
    <source>
        <dbReference type="ARBA" id="ARBA00000083"/>
    </source>
</evidence>
<feature type="domain" description="NAD(P)-binding" evidence="9">
    <location>
        <begin position="4"/>
        <end position="323"/>
    </location>
</feature>
<comment type="subunit">
    <text evidence="8">Homodimer.</text>
</comment>
<dbReference type="InterPro" id="IPR005886">
    <property type="entry name" value="UDP_G4E"/>
</dbReference>
<organism evidence="10 11">
    <name type="scientific">Halalkalibacter kiskunsagensis</name>
    <dbReference type="NCBI Taxonomy" id="1548599"/>
    <lineage>
        <taxon>Bacteria</taxon>
        <taxon>Bacillati</taxon>
        <taxon>Bacillota</taxon>
        <taxon>Bacilli</taxon>
        <taxon>Bacillales</taxon>
        <taxon>Bacillaceae</taxon>
        <taxon>Halalkalibacter</taxon>
    </lineage>
</organism>
<comment type="caution">
    <text evidence="10">The sequence shown here is derived from an EMBL/GenBank/DDBJ whole genome shotgun (WGS) entry which is preliminary data.</text>
</comment>
<comment type="cofactor">
    <cofactor evidence="2 8">
        <name>NAD(+)</name>
        <dbReference type="ChEBI" id="CHEBI:57540"/>
    </cofactor>
</comment>
<dbReference type="Proteomes" id="UP001589838">
    <property type="component" value="Unassembled WGS sequence"/>
</dbReference>
<dbReference type="PANTHER" id="PTHR43725">
    <property type="entry name" value="UDP-GLUCOSE 4-EPIMERASE"/>
    <property type="match status" value="1"/>
</dbReference>
<evidence type="ECO:0000256" key="5">
    <source>
        <dbReference type="ARBA" id="ARBA00018569"/>
    </source>
</evidence>
<evidence type="ECO:0000313" key="11">
    <source>
        <dbReference type="Proteomes" id="UP001589838"/>
    </source>
</evidence>
<dbReference type="NCBIfam" id="TIGR01179">
    <property type="entry name" value="galE"/>
    <property type="match status" value="1"/>
</dbReference>
<comment type="similarity">
    <text evidence="3 8">Belongs to the NAD(P)-dependent epimerase/dehydratase family.</text>
</comment>
<evidence type="ECO:0000256" key="2">
    <source>
        <dbReference type="ARBA" id="ARBA00001911"/>
    </source>
</evidence>
<evidence type="ECO:0000256" key="4">
    <source>
        <dbReference type="ARBA" id="ARBA00013189"/>
    </source>
</evidence>
<dbReference type="InterPro" id="IPR036291">
    <property type="entry name" value="NAD(P)-bd_dom_sf"/>
</dbReference>
<dbReference type="InterPro" id="IPR016040">
    <property type="entry name" value="NAD(P)-bd_dom"/>
</dbReference>
<keyword evidence="7 8" id="KW-0413">Isomerase</keyword>
<name>A0ABV6KBN3_9BACI</name>
<accession>A0ABV6KBN3</accession>
<dbReference type="NCBIfam" id="NF007956">
    <property type="entry name" value="PRK10675.1"/>
    <property type="match status" value="1"/>
</dbReference>
<dbReference type="PANTHER" id="PTHR43725:SF47">
    <property type="entry name" value="UDP-GLUCOSE 4-EPIMERASE"/>
    <property type="match status" value="1"/>
</dbReference>
<evidence type="ECO:0000256" key="3">
    <source>
        <dbReference type="ARBA" id="ARBA00007637"/>
    </source>
</evidence>
<dbReference type="CDD" id="cd05247">
    <property type="entry name" value="UDP_G4E_1_SDR_e"/>
    <property type="match status" value="1"/>
</dbReference>
<comment type="pathway">
    <text evidence="8">Carbohydrate metabolism; galactose metabolism.</text>
</comment>
<dbReference type="Gene3D" id="3.40.50.720">
    <property type="entry name" value="NAD(P)-binding Rossmann-like Domain"/>
    <property type="match status" value="1"/>
</dbReference>
<evidence type="ECO:0000313" key="10">
    <source>
        <dbReference type="EMBL" id="MFC0470706.1"/>
    </source>
</evidence>
<reference evidence="10 11" key="1">
    <citation type="submission" date="2024-09" db="EMBL/GenBank/DDBJ databases">
        <authorList>
            <person name="Sun Q."/>
            <person name="Mori K."/>
        </authorList>
    </citation>
    <scope>NUCLEOTIDE SEQUENCE [LARGE SCALE GENOMIC DNA]</scope>
    <source>
        <strain evidence="10 11">NCAIM B.02610</strain>
    </source>
</reference>
<dbReference type="RefSeq" id="WP_335959271.1">
    <property type="nucleotide sequence ID" value="NZ_JAXBLX010000004.1"/>
</dbReference>
<evidence type="ECO:0000256" key="7">
    <source>
        <dbReference type="ARBA" id="ARBA00023235"/>
    </source>
</evidence>
<evidence type="ECO:0000259" key="9">
    <source>
        <dbReference type="Pfam" id="PF16363"/>
    </source>
</evidence>
<proteinExistence type="inferred from homology"/>
<dbReference type="GO" id="GO:0003978">
    <property type="term" value="F:UDP-glucose 4-epimerase activity"/>
    <property type="evidence" value="ECO:0007669"/>
    <property type="project" value="UniProtKB-EC"/>
</dbReference>
<dbReference type="EMBL" id="JBHLUX010000024">
    <property type="protein sequence ID" value="MFC0470706.1"/>
    <property type="molecule type" value="Genomic_DNA"/>
</dbReference>
<gene>
    <name evidence="10" type="primary">galE</name>
    <name evidence="10" type="ORF">ACFFHM_09425</name>
</gene>
<dbReference type="Pfam" id="PF16363">
    <property type="entry name" value="GDP_Man_Dehyd"/>
    <property type="match status" value="1"/>
</dbReference>
<protein>
    <recommendedName>
        <fullName evidence="5 8">UDP-glucose 4-epimerase</fullName>
        <ecNumber evidence="4 8">5.1.3.2</ecNumber>
    </recommendedName>
</protein>
<dbReference type="EC" id="5.1.3.2" evidence="4 8"/>
<dbReference type="PRINTS" id="PR01713">
    <property type="entry name" value="NUCEPIMERASE"/>
</dbReference>
<comment type="catalytic activity">
    <reaction evidence="1 8">
        <text>UDP-alpha-D-glucose = UDP-alpha-D-galactose</text>
        <dbReference type="Rhea" id="RHEA:22168"/>
        <dbReference type="ChEBI" id="CHEBI:58885"/>
        <dbReference type="ChEBI" id="CHEBI:66914"/>
        <dbReference type="EC" id="5.1.3.2"/>
    </reaction>
</comment>
<keyword evidence="6 8" id="KW-0520">NAD</keyword>
<evidence type="ECO:0000256" key="6">
    <source>
        <dbReference type="ARBA" id="ARBA00023027"/>
    </source>
</evidence>
<keyword evidence="11" id="KW-1185">Reference proteome</keyword>
<evidence type="ECO:0000256" key="8">
    <source>
        <dbReference type="RuleBase" id="RU366046"/>
    </source>
</evidence>
<keyword evidence="8" id="KW-0119">Carbohydrate metabolism</keyword>